<dbReference type="PANTHER" id="PTHR43678">
    <property type="entry name" value="PUTATIVE (AFU_ORTHOLOGUE AFUA_2G00640)-RELATED"/>
    <property type="match status" value="1"/>
</dbReference>
<dbReference type="InterPro" id="IPR015882">
    <property type="entry name" value="HEX_bac_N"/>
</dbReference>
<reference evidence="8 9" key="1">
    <citation type="submission" date="2024-02" db="EMBL/GenBank/DDBJ databases">
        <title>De novo assembly and annotation of 12 fungi associated with fruit tree decline syndrome in Ontario, Canada.</title>
        <authorList>
            <person name="Sulman M."/>
            <person name="Ellouze W."/>
            <person name="Ilyukhin E."/>
        </authorList>
    </citation>
    <scope>NUCLEOTIDE SEQUENCE [LARGE SCALE GENOMIC DNA]</scope>
    <source>
        <strain evidence="8 9">M169</strain>
    </source>
</reference>
<dbReference type="InterPro" id="IPR052764">
    <property type="entry name" value="GH20_Enzymes"/>
</dbReference>
<dbReference type="InterPro" id="IPR029018">
    <property type="entry name" value="Hex-like_dom2"/>
</dbReference>
<evidence type="ECO:0000256" key="2">
    <source>
        <dbReference type="ARBA" id="ARBA00006285"/>
    </source>
</evidence>
<sequence length="732" mass="79861">MDFTVVSSQKALSRLVDKIRVAMKALTLKAGLAGLWSTSLVAGDLLGIPTLPYSASDGTYDLSGVHTIVVDAQYASSVDDSMATLIPPTLFEFAQTFAEDLSTKFNIEATVTNGTNSTTNSIFLTLGDPSVYLNASGDPSSEGYSLSITSDAITITGASPLGAWWGTRTVLQQAALNNGAIPLGSSTDTPGWATRGMMLDAARHFYPKEFITELCSYMSFFKQNTFHLHLSDNLYNNVAIYSEERSLELYARFRLWSDAEAVSGLNKYRNESYTREDFDEIQSTCAARGVTIIPEIEAPGHALVIVQWKPELGYNGDLSLLNISHPETIPTMKTIWSEFLPWFHTKVVSIGADEYTGPSTDYNDFVNAMASYIGGESGKLIRIWGTFPPVYNGTYNNIYPNVSVQHWEYFEDNPYFDYILNNYSVVNSNDDYYIVNKWAPAGGYLNHINLTKTFYGTPPDGTYWRPYVFDQSNATNNPPEAEPLVLGSIVPMWNDYGANTSVYTEAYYAWRDGIPALADKQWGGNLSETEFGSIFETLQAAVPGQNLDRTIPSDGEVIFNYTFTGNSSFADESPNGFSIETDCASSGSLLTLSPSCSAVTPLSSKGRNYTLTLSGLTISSLDLPTNATLLTGSDSTLLLTPNITFFAGGNYFRLNTSLPLNETVDLSIIARGNRTYASVNSGPEEQFLTQIGYNGLSFHWAEIAFEAPLSKIGGEGSGWSGTLGGFSLTSTA</sequence>
<gene>
    <name evidence="8" type="ORF">SLS63_010688</name>
</gene>
<evidence type="ECO:0000313" key="9">
    <source>
        <dbReference type="Proteomes" id="UP001430848"/>
    </source>
</evidence>
<accession>A0ABR1NWA5</accession>
<dbReference type="InterPro" id="IPR025705">
    <property type="entry name" value="Beta_hexosaminidase_sua/sub"/>
</dbReference>
<comment type="catalytic activity">
    <reaction evidence="1">
        <text>Hydrolysis of terminal non-reducing N-acetyl-D-hexosamine residues in N-acetyl-beta-D-hexosaminides.</text>
        <dbReference type="EC" id="3.2.1.52"/>
    </reaction>
</comment>
<dbReference type="InterPro" id="IPR015883">
    <property type="entry name" value="Glyco_hydro_20_cat"/>
</dbReference>
<dbReference type="SUPFAM" id="SSF51445">
    <property type="entry name" value="(Trans)glycosidases"/>
    <property type="match status" value="1"/>
</dbReference>
<dbReference type="Pfam" id="PF02838">
    <property type="entry name" value="Glyco_hydro_20b"/>
    <property type="match status" value="1"/>
</dbReference>
<evidence type="ECO:0000256" key="5">
    <source>
        <dbReference type="ARBA" id="ARBA00023295"/>
    </source>
</evidence>
<keyword evidence="9" id="KW-1185">Reference proteome</keyword>
<proteinExistence type="inferred from homology"/>
<dbReference type="Gene3D" id="3.20.20.80">
    <property type="entry name" value="Glycosidases"/>
    <property type="match status" value="1"/>
</dbReference>
<feature type="domain" description="Glycoside hydrolase family 20 catalytic" evidence="6">
    <location>
        <begin position="195"/>
        <end position="371"/>
    </location>
</feature>
<keyword evidence="5" id="KW-0326">Glycosidase</keyword>
<dbReference type="Gene3D" id="3.30.379.10">
    <property type="entry name" value="Chitobiase/beta-hexosaminidase domain 2-like"/>
    <property type="match status" value="1"/>
</dbReference>
<dbReference type="Pfam" id="PF00728">
    <property type="entry name" value="Glyco_hydro_20"/>
    <property type="match status" value="1"/>
</dbReference>
<feature type="domain" description="Beta-hexosaminidase bacterial type N-terminal" evidence="7">
    <location>
        <begin position="93"/>
        <end position="185"/>
    </location>
</feature>
<dbReference type="Proteomes" id="UP001430848">
    <property type="component" value="Unassembled WGS sequence"/>
</dbReference>
<dbReference type="EMBL" id="JAKNSF020000091">
    <property type="protein sequence ID" value="KAK7717833.1"/>
    <property type="molecule type" value="Genomic_DNA"/>
</dbReference>
<dbReference type="PRINTS" id="PR00738">
    <property type="entry name" value="GLHYDRLASE20"/>
</dbReference>
<organism evidence="8 9">
    <name type="scientific">Diaporthe eres</name>
    <name type="common">Phomopsis oblonga</name>
    <dbReference type="NCBI Taxonomy" id="83184"/>
    <lineage>
        <taxon>Eukaryota</taxon>
        <taxon>Fungi</taxon>
        <taxon>Dikarya</taxon>
        <taxon>Ascomycota</taxon>
        <taxon>Pezizomycotina</taxon>
        <taxon>Sordariomycetes</taxon>
        <taxon>Sordariomycetidae</taxon>
        <taxon>Diaporthales</taxon>
        <taxon>Diaporthaceae</taxon>
        <taxon>Diaporthe</taxon>
        <taxon>Diaporthe eres species complex</taxon>
    </lineage>
</organism>
<evidence type="ECO:0000259" key="7">
    <source>
        <dbReference type="Pfam" id="PF02838"/>
    </source>
</evidence>
<comment type="similarity">
    <text evidence="2">Belongs to the glycosyl hydrolase 20 family.</text>
</comment>
<dbReference type="InterPro" id="IPR017853">
    <property type="entry name" value="GH"/>
</dbReference>
<dbReference type="CDD" id="cd06564">
    <property type="entry name" value="GH20_DspB_LnbB-like"/>
    <property type="match status" value="1"/>
</dbReference>
<dbReference type="SUPFAM" id="SSF55545">
    <property type="entry name" value="beta-N-acetylhexosaminidase-like domain"/>
    <property type="match status" value="1"/>
</dbReference>
<evidence type="ECO:0000313" key="8">
    <source>
        <dbReference type="EMBL" id="KAK7717833.1"/>
    </source>
</evidence>
<keyword evidence="4" id="KW-0378">Hydrolase</keyword>
<protein>
    <recommendedName>
        <fullName evidence="3">beta-N-acetylhexosaminidase</fullName>
        <ecNumber evidence="3">3.2.1.52</ecNumber>
    </recommendedName>
</protein>
<name>A0ABR1NWA5_DIAER</name>
<dbReference type="EC" id="3.2.1.52" evidence="3"/>
<evidence type="ECO:0000259" key="6">
    <source>
        <dbReference type="Pfam" id="PF00728"/>
    </source>
</evidence>
<evidence type="ECO:0000256" key="1">
    <source>
        <dbReference type="ARBA" id="ARBA00001231"/>
    </source>
</evidence>
<dbReference type="PANTHER" id="PTHR43678:SF1">
    <property type="entry name" value="BETA-N-ACETYLHEXOSAMINIDASE"/>
    <property type="match status" value="1"/>
</dbReference>
<comment type="caution">
    <text evidence="8">The sequence shown here is derived from an EMBL/GenBank/DDBJ whole genome shotgun (WGS) entry which is preliminary data.</text>
</comment>
<evidence type="ECO:0000256" key="3">
    <source>
        <dbReference type="ARBA" id="ARBA00012663"/>
    </source>
</evidence>
<evidence type="ECO:0000256" key="4">
    <source>
        <dbReference type="ARBA" id="ARBA00022801"/>
    </source>
</evidence>